<dbReference type="Proteomes" id="UP001295423">
    <property type="component" value="Unassembled WGS sequence"/>
</dbReference>
<dbReference type="EMBL" id="CAKOGP040002222">
    <property type="protein sequence ID" value="CAJ1965741.1"/>
    <property type="molecule type" value="Genomic_DNA"/>
</dbReference>
<name>A0AAD2JMU9_9STRA</name>
<evidence type="ECO:0000313" key="2">
    <source>
        <dbReference type="Proteomes" id="UP001295423"/>
    </source>
</evidence>
<keyword evidence="2" id="KW-1185">Reference proteome</keyword>
<protein>
    <submittedName>
        <fullName evidence="1">Uncharacterized protein</fullName>
    </submittedName>
</protein>
<dbReference type="AlphaFoldDB" id="A0AAD2JMU9"/>
<comment type="caution">
    <text evidence="1">The sequence shown here is derived from an EMBL/GenBank/DDBJ whole genome shotgun (WGS) entry which is preliminary data.</text>
</comment>
<organism evidence="1 2">
    <name type="scientific">Cylindrotheca closterium</name>
    <dbReference type="NCBI Taxonomy" id="2856"/>
    <lineage>
        <taxon>Eukaryota</taxon>
        <taxon>Sar</taxon>
        <taxon>Stramenopiles</taxon>
        <taxon>Ochrophyta</taxon>
        <taxon>Bacillariophyta</taxon>
        <taxon>Bacillariophyceae</taxon>
        <taxon>Bacillariophycidae</taxon>
        <taxon>Bacillariales</taxon>
        <taxon>Bacillariaceae</taxon>
        <taxon>Cylindrotheca</taxon>
    </lineage>
</organism>
<accession>A0AAD2JMU9</accession>
<proteinExistence type="predicted"/>
<evidence type="ECO:0000313" key="1">
    <source>
        <dbReference type="EMBL" id="CAJ1965741.1"/>
    </source>
</evidence>
<sequence>MPSQTFLSKSFAPSGRYDIRGSIADLPFDGKLNHHLALDKKCPTLKNLQGSCGFPALNVIHGQRLYRVTCPEDFWSTKDRMVELEKEFDAWNAPGLTKHQRLMLCETKPPGFALVVCNGADDKPCHLCFLSTPVLTKSNMNERSGFSAPVLADIFDDAVLQHFECLNRVGEPNHVMLGSFCGTTFGVPPDEGRPAFTEALLPVIMSDGKAIGQKPLNGNSWKILIFPHMSKCLN</sequence>
<reference evidence="1" key="1">
    <citation type="submission" date="2023-08" db="EMBL/GenBank/DDBJ databases">
        <authorList>
            <person name="Audoor S."/>
            <person name="Bilcke G."/>
        </authorList>
    </citation>
    <scope>NUCLEOTIDE SEQUENCE</scope>
</reference>
<gene>
    <name evidence="1" type="ORF">CYCCA115_LOCUS21333</name>
</gene>